<evidence type="ECO:0000256" key="1">
    <source>
        <dbReference type="ARBA" id="ARBA00005228"/>
    </source>
</evidence>
<keyword evidence="3 6" id="KW-0378">Hydrolase</keyword>
<protein>
    <recommendedName>
        <fullName evidence="6">Prolyl endopeptidase</fullName>
        <ecNumber evidence="6">3.4.21.-</ecNumber>
    </recommendedName>
</protein>
<evidence type="ECO:0000256" key="2">
    <source>
        <dbReference type="ARBA" id="ARBA00022670"/>
    </source>
</evidence>
<dbReference type="FunFam" id="3.40.50.1820:FF:000050">
    <property type="entry name" value="prolyl endopeptidase-like isoform X2"/>
    <property type="match status" value="1"/>
</dbReference>
<dbReference type="EMBL" id="NHOQ01001229">
    <property type="protein sequence ID" value="PWA25957.1"/>
    <property type="molecule type" value="Genomic_DNA"/>
</dbReference>
<gene>
    <name evidence="9" type="ORF">CCH79_00001844</name>
</gene>
<comment type="caution">
    <text evidence="9">The sequence shown here is derived from an EMBL/GenBank/DDBJ whole genome shotgun (WGS) entry which is preliminary data.</text>
</comment>
<dbReference type="InterPro" id="IPR002470">
    <property type="entry name" value="Peptidase_S9A"/>
</dbReference>
<evidence type="ECO:0000259" key="7">
    <source>
        <dbReference type="Pfam" id="PF00326"/>
    </source>
</evidence>
<dbReference type="SUPFAM" id="SSF50993">
    <property type="entry name" value="Peptidase/esterase 'gauge' domain"/>
    <property type="match status" value="1"/>
</dbReference>
<dbReference type="InterPro" id="IPR001375">
    <property type="entry name" value="Peptidase_S9_cat"/>
</dbReference>
<name>A0A315VRQ9_GAMAF</name>
<dbReference type="AlphaFoldDB" id="A0A315VRQ9"/>
<dbReference type="InterPro" id="IPR029058">
    <property type="entry name" value="AB_hydrolase_fold"/>
</dbReference>
<dbReference type="GO" id="GO:0005794">
    <property type="term" value="C:Golgi apparatus"/>
    <property type="evidence" value="ECO:0007669"/>
    <property type="project" value="TreeGrafter"/>
</dbReference>
<evidence type="ECO:0000256" key="6">
    <source>
        <dbReference type="RuleBase" id="RU368024"/>
    </source>
</evidence>
<dbReference type="Gene3D" id="3.40.50.1820">
    <property type="entry name" value="alpha/beta hydrolase"/>
    <property type="match status" value="1"/>
</dbReference>
<keyword evidence="10" id="KW-1185">Reference proteome</keyword>
<accession>A0A315VRQ9</accession>
<dbReference type="EC" id="3.4.21.-" evidence="6"/>
<dbReference type="PANTHER" id="PTHR11757">
    <property type="entry name" value="PROTEASE FAMILY S9A OLIGOPEPTIDASE"/>
    <property type="match status" value="1"/>
</dbReference>
<evidence type="ECO:0000256" key="3">
    <source>
        <dbReference type="ARBA" id="ARBA00022801"/>
    </source>
</evidence>
<feature type="domain" description="Peptidase S9 prolyl oligopeptidase catalytic" evidence="7">
    <location>
        <begin position="575"/>
        <end position="796"/>
    </location>
</feature>
<comment type="similarity">
    <text evidence="1 6">Belongs to the peptidase S9A family.</text>
</comment>
<evidence type="ECO:0000256" key="4">
    <source>
        <dbReference type="ARBA" id="ARBA00022825"/>
    </source>
</evidence>
<reference evidence="9 10" key="1">
    <citation type="journal article" date="2018" name="G3 (Bethesda)">
        <title>A High-Quality Reference Genome for the Invasive Mosquitofish Gambusia affinis Using a Chicago Library.</title>
        <authorList>
            <person name="Hoffberg S.L."/>
            <person name="Troendle N.J."/>
            <person name="Glenn T.C."/>
            <person name="Mahmud O."/>
            <person name="Louha S."/>
            <person name="Chalopin D."/>
            <person name="Bennetzen J.L."/>
            <person name="Mauricio R."/>
        </authorList>
    </citation>
    <scope>NUCLEOTIDE SEQUENCE [LARGE SCALE GENOMIC DNA]</scope>
    <source>
        <strain evidence="9">NE01/NJP1002.9</strain>
        <tissue evidence="9">Muscle</tissue>
    </source>
</reference>
<dbReference type="Proteomes" id="UP000250572">
    <property type="component" value="Unassembled WGS sequence"/>
</dbReference>
<dbReference type="InterPro" id="IPR023302">
    <property type="entry name" value="Pept_S9A_N"/>
</dbReference>
<evidence type="ECO:0000259" key="8">
    <source>
        <dbReference type="Pfam" id="PF02897"/>
    </source>
</evidence>
<feature type="domain" description="Peptidase S9A N-terminal" evidence="8">
    <location>
        <begin position="274"/>
        <end position="503"/>
    </location>
</feature>
<evidence type="ECO:0000313" key="9">
    <source>
        <dbReference type="EMBL" id="PWA25957.1"/>
    </source>
</evidence>
<evidence type="ECO:0000313" key="10">
    <source>
        <dbReference type="Proteomes" id="UP000250572"/>
    </source>
</evidence>
<dbReference type="Gene3D" id="2.130.10.120">
    <property type="entry name" value="Prolyl oligopeptidase, N-terminal domain"/>
    <property type="match status" value="1"/>
</dbReference>
<dbReference type="SUPFAM" id="SSF53474">
    <property type="entry name" value="alpha/beta-Hydrolases"/>
    <property type="match status" value="1"/>
</dbReference>
<dbReference type="GO" id="GO:0005856">
    <property type="term" value="C:cytoskeleton"/>
    <property type="evidence" value="ECO:0007669"/>
    <property type="project" value="TreeGrafter"/>
</dbReference>
<dbReference type="Pfam" id="PF02897">
    <property type="entry name" value="Peptidase_S9_N"/>
    <property type="match status" value="1"/>
</dbReference>
<dbReference type="STRING" id="33528.ENSGAFP00000002199"/>
<keyword evidence="4 6" id="KW-0720">Serine protease</keyword>
<organism evidence="9 10">
    <name type="scientific">Gambusia affinis</name>
    <name type="common">Western mosquitofish</name>
    <name type="synonym">Heterandria affinis</name>
    <dbReference type="NCBI Taxonomy" id="33528"/>
    <lineage>
        <taxon>Eukaryota</taxon>
        <taxon>Metazoa</taxon>
        <taxon>Chordata</taxon>
        <taxon>Craniata</taxon>
        <taxon>Vertebrata</taxon>
        <taxon>Euteleostomi</taxon>
        <taxon>Actinopterygii</taxon>
        <taxon>Neopterygii</taxon>
        <taxon>Teleostei</taxon>
        <taxon>Neoteleostei</taxon>
        <taxon>Acanthomorphata</taxon>
        <taxon>Ovalentaria</taxon>
        <taxon>Atherinomorphae</taxon>
        <taxon>Cyprinodontiformes</taxon>
        <taxon>Poeciliidae</taxon>
        <taxon>Poeciliinae</taxon>
        <taxon>Gambusia</taxon>
    </lineage>
</organism>
<dbReference type="PRINTS" id="PR00862">
    <property type="entry name" value="PROLIGOPTASE"/>
</dbReference>
<proteinExistence type="inferred from homology"/>
<dbReference type="PANTHER" id="PTHR11757:SF19">
    <property type="entry name" value="PROLYL ENDOPEPTIDASE-LIKE"/>
    <property type="match status" value="1"/>
</dbReference>
<sequence>MPTHLLPLFSSPFLYALISGCANPLAKSGTLLPIWPSMTPAERDGGKNEGSDGEGLVHLARPAVAPQVASLELWEFGPPESSSLLSLQGKADWLLGVSRVRFWDPRVSKRKAWLSLSVQRWSISEASGLSSDHLSSGTDKYQQLKKYFLRRLKATYHRFHSIPDYSVVCGCHHVYFIKADGIYRIDKRDRTPEPEQVLNLEHISRAERRTRAESDERFQWTIQRIRLSPHEKHLAATLKCCHTEELKCVVVRLGERIISILPPHYILLELRSVFSFEWATDDVLFYTTLEGLRSSCVFRLDLVAEGSGKVTSVYEETQPECVLVLCQVALSRDRQILAINCNSRTSSEVMLIDVTKSHLDPFVIQPRQLDLLYHVEHWKGSLIILANTGPGQEYQVMQSPTSEPSMASWASLFVPNPDTTIKDMDVVGDYCLLVLKTPANELALSVMSLRNPKETYIIELPSWACALETKKPGLADRQNVLEFLLSSPVHPPAPFSLDPEKGLLSSDPGTQAHSESHHKYVTTRLKACSQDGTLVPVTLLHAIPVEDLSQAPLLVHVYGAYGRDLSMEFCPVRRFLLEQGWALAYCHIRGGGERGLSWYRQARVEGKRKGAEDLQACLQKLFSSGVSSASLTALTACSAGAVPVAALCNRKPNTMRAVTLQAPFLDVLGTMEKADLPLTVEDRDEWGDAVGNLHHRHIIASYCPCHNITPQRYPSMLLTAYSGDPRIPLEGVLKYTKNIKKAVQTHLNRKQNADCESAPSIVLNVQPGANHLGPEDFVQMLEEEAFKLAFLYTELNLDTPQPRRKRKS</sequence>
<dbReference type="GO" id="GO:0006508">
    <property type="term" value="P:proteolysis"/>
    <property type="evidence" value="ECO:0007669"/>
    <property type="project" value="UniProtKB-KW"/>
</dbReference>
<dbReference type="Pfam" id="PF00326">
    <property type="entry name" value="Peptidase_S9"/>
    <property type="match status" value="1"/>
</dbReference>
<keyword evidence="2 6" id="KW-0645">Protease</keyword>
<dbReference type="GO" id="GO:0004252">
    <property type="term" value="F:serine-type endopeptidase activity"/>
    <property type="evidence" value="ECO:0007669"/>
    <property type="project" value="UniProtKB-UniRule"/>
</dbReference>
<dbReference type="InterPro" id="IPR051543">
    <property type="entry name" value="Serine_Peptidase_S9A"/>
</dbReference>
<evidence type="ECO:0000256" key="5">
    <source>
        <dbReference type="ARBA" id="ARBA00045448"/>
    </source>
</evidence>
<comment type="function">
    <text evidence="5">Serine peptidase whose precise substrate specificity remains unclear. Does not cleave peptides after a arginine or lysine residue. Regulates trans-Golgi network morphology and sorting by regulating the membrane binding of the AP-1 complex. May play a role in the regulation of synaptic vesicle exocytosis.</text>
</comment>